<feature type="compositionally biased region" description="Acidic residues" evidence="1">
    <location>
        <begin position="765"/>
        <end position="774"/>
    </location>
</feature>
<dbReference type="Proteomes" id="UP001150879">
    <property type="component" value="Unassembled WGS sequence"/>
</dbReference>
<feature type="compositionally biased region" description="Polar residues" evidence="1">
    <location>
        <begin position="17"/>
        <end position="30"/>
    </location>
</feature>
<sequence>MGAPFNNEQWRRAHGSLASSEWTGTDNTGQPYYPEAHSSADVTSLSSDLLQQDSGWINTEPRRQAPEPSQPFDDDLAYMTYIDPAPDLTNEYILQHIDDHLGGSIIRPRAADKLGNESTALQPSRAAQTLPGGIDRTKMGIPSSTPFALQPSLDGVMDQVVETYRALVYSQSWSPDQVSQGLQSLETIKNFFHTKLPSPTIPSAESSEPDKPDRELYLCWICDPAKERNTFPAFATFKRHLTGHGILEYGWRCTKGNCNITLRRRDRMHDHLLHLHNRSGVPPEVVEATRVRYVPPTNCPCPPCHEKTPSWRVYFNHIKEHYLISPGSGTVSTNGDRSRRDDNAGGNGGNGNGHGPGHDFSLAGPSNSSGQPSSQSNNWTGSTPYSSVSFGGVRSRSNARPGPISQSVSDSQLNSSYHQRANNAIGEHLMDEMPPPSFEPRAPLPKKAGGQPKTQPPQNPGLSRSNNSTKRKRSDKQKEPAEEKAPDPNKCRRCKHPMAGCQLCKSVRGCHECGGMTRSAIQVGDSSIIPVQALPDASSTIVNLNESYPNPLVNYAMPQHMPTQLSIYHDHNEMMQFLDLGSYGSMTNSFTGNPPPNDRFIRVAMVPESHPILSDLGGKVQELPVLESDTKLLRSIGLGTSDDPLSIKGQAKEMKEKFTSPTPGLNTDLGFRGKRSSAILEGHQPVSTCQCLCVTIPTVNYEAHASLQLSPNERVEMTFQMSPERETNHPLRTRVQVFVKLFTLRASAAQSKAKQRARSITSETTFDEAESDADSEQELSLTSLSGSEITPLFYWDVQDWSFDFHIKWAILKLAQWTSGIDAGACYKLLLSDPGQILDLISIYILCKFKVSWLLMGRNGVNLFLSL</sequence>
<keyword evidence="4" id="KW-1185">Reference proteome</keyword>
<feature type="compositionally biased region" description="Low complexity" evidence="1">
    <location>
        <begin position="364"/>
        <end position="377"/>
    </location>
</feature>
<feature type="compositionally biased region" description="Basic and acidic residues" evidence="1">
    <location>
        <begin position="476"/>
        <end position="490"/>
    </location>
</feature>
<feature type="compositionally biased region" description="Low complexity" evidence="1">
    <location>
        <begin position="405"/>
        <end position="416"/>
    </location>
</feature>
<feature type="region of interest" description="Disordered" evidence="1">
    <location>
        <begin position="755"/>
        <end position="774"/>
    </location>
</feature>
<accession>A0A9W9T608</accession>
<reference evidence="3" key="2">
    <citation type="journal article" date="2023" name="IMA Fungus">
        <title>Comparative genomic study of the Penicillium genus elucidates a diverse pangenome and 15 lateral gene transfer events.</title>
        <authorList>
            <person name="Petersen C."/>
            <person name="Sorensen T."/>
            <person name="Nielsen M.R."/>
            <person name="Sondergaard T.E."/>
            <person name="Sorensen J.L."/>
            <person name="Fitzpatrick D.A."/>
            <person name="Frisvad J.C."/>
            <person name="Nielsen K.L."/>
        </authorList>
    </citation>
    <scope>NUCLEOTIDE SEQUENCE</scope>
    <source>
        <strain evidence="3">IBT 16849</strain>
    </source>
</reference>
<evidence type="ECO:0000256" key="1">
    <source>
        <dbReference type="SAM" id="MobiDB-lite"/>
    </source>
</evidence>
<reference evidence="3" key="1">
    <citation type="submission" date="2022-11" db="EMBL/GenBank/DDBJ databases">
        <authorList>
            <person name="Petersen C."/>
        </authorList>
    </citation>
    <scope>NUCLEOTIDE SEQUENCE</scope>
    <source>
        <strain evidence="3">IBT 16849</strain>
    </source>
</reference>
<comment type="caution">
    <text evidence="3">The sequence shown here is derived from an EMBL/GenBank/DDBJ whole genome shotgun (WGS) entry which is preliminary data.</text>
</comment>
<feature type="region of interest" description="Disordered" evidence="1">
    <location>
        <begin position="428"/>
        <end position="492"/>
    </location>
</feature>
<dbReference type="AlphaFoldDB" id="A0A9W9T608"/>
<dbReference type="SMART" id="SM00355">
    <property type="entry name" value="ZnF_C2H2"/>
    <property type="match status" value="3"/>
</dbReference>
<feature type="region of interest" description="Disordered" evidence="1">
    <location>
        <begin position="1"/>
        <end position="50"/>
    </location>
</feature>
<evidence type="ECO:0000313" key="3">
    <source>
        <dbReference type="EMBL" id="KAJ5210799.1"/>
    </source>
</evidence>
<name>A0A9W9T608_9EURO</name>
<feature type="compositionally biased region" description="Low complexity" evidence="1">
    <location>
        <begin position="386"/>
        <end position="396"/>
    </location>
</feature>
<feature type="compositionally biased region" description="Polar residues" evidence="1">
    <location>
        <begin position="116"/>
        <end position="127"/>
    </location>
</feature>
<evidence type="ECO:0000313" key="4">
    <source>
        <dbReference type="Proteomes" id="UP001150879"/>
    </source>
</evidence>
<protein>
    <recommendedName>
        <fullName evidence="2">C2H2-type domain-containing protein</fullName>
    </recommendedName>
</protein>
<feature type="compositionally biased region" description="Gly residues" evidence="1">
    <location>
        <begin position="345"/>
        <end position="355"/>
    </location>
</feature>
<feature type="region of interest" description="Disordered" evidence="1">
    <location>
        <begin position="116"/>
        <end position="143"/>
    </location>
</feature>
<dbReference type="InterPro" id="IPR013087">
    <property type="entry name" value="Znf_C2H2_type"/>
</dbReference>
<proteinExistence type="predicted"/>
<feature type="region of interest" description="Disordered" evidence="1">
    <location>
        <begin position="325"/>
        <end position="416"/>
    </location>
</feature>
<dbReference type="PROSITE" id="PS00028">
    <property type="entry name" value="ZINC_FINGER_C2H2_1"/>
    <property type="match status" value="1"/>
</dbReference>
<gene>
    <name evidence="3" type="ORF">N7472_000938</name>
</gene>
<dbReference type="EMBL" id="JAPQKP010000001">
    <property type="protein sequence ID" value="KAJ5210799.1"/>
    <property type="molecule type" value="Genomic_DNA"/>
</dbReference>
<evidence type="ECO:0000259" key="2">
    <source>
        <dbReference type="PROSITE" id="PS00028"/>
    </source>
</evidence>
<organism evidence="3 4">
    <name type="scientific">Penicillium cf. griseofulvum</name>
    <dbReference type="NCBI Taxonomy" id="2972120"/>
    <lineage>
        <taxon>Eukaryota</taxon>
        <taxon>Fungi</taxon>
        <taxon>Dikarya</taxon>
        <taxon>Ascomycota</taxon>
        <taxon>Pezizomycotina</taxon>
        <taxon>Eurotiomycetes</taxon>
        <taxon>Eurotiomycetidae</taxon>
        <taxon>Eurotiales</taxon>
        <taxon>Aspergillaceae</taxon>
        <taxon>Penicillium</taxon>
    </lineage>
</organism>
<feature type="domain" description="C2H2-type" evidence="2">
    <location>
        <begin position="253"/>
        <end position="276"/>
    </location>
</feature>